<reference evidence="2" key="1">
    <citation type="journal article" date="2019" name="Int. J. Syst. Evol. Microbiol.">
        <title>The Global Catalogue of Microorganisms (GCM) 10K type strain sequencing project: providing services to taxonomists for standard genome sequencing and annotation.</title>
        <authorList>
            <consortium name="The Broad Institute Genomics Platform"/>
            <consortium name="The Broad Institute Genome Sequencing Center for Infectious Disease"/>
            <person name="Wu L."/>
            <person name="Ma J."/>
        </authorList>
    </citation>
    <scope>NUCLEOTIDE SEQUENCE [LARGE SCALE GENOMIC DNA]</scope>
    <source>
        <strain evidence="2">CGMCC 4.7349</strain>
    </source>
</reference>
<accession>A0ABQ2LNR0</accession>
<protein>
    <submittedName>
        <fullName evidence="1">Uncharacterized protein</fullName>
    </submittedName>
</protein>
<name>A0ABQ2LNR0_9ACTN</name>
<evidence type="ECO:0000313" key="2">
    <source>
        <dbReference type="Proteomes" id="UP000656881"/>
    </source>
</evidence>
<gene>
    <name evidence="1" type="ORF">GCM10012286_19910</name>
</gene>
<dbReference type="Proteomes" id="UP000656881">
    <property type="component" value="Unassembled WGS sequence"/>
</dbReference>
<sequence>MSPAELNAFAPGAEKISRYAFGIACPVSGIGPGLMRARAIDRCACRTGNYWDYRSIFYHAPPRHTRVPWSPSGASLTEKCLLPAQGTLTYGE</sequence>
<evidence type="ECO:0000313" key="1">
    <source>
        <dbReference type="EMBL" id="GGO40957.1"/>
    </source>
</evidence>
<keyword evidence="2" id="KW-1185">Reference proteome</keyword>
<dbReference type="EMBL" id="BMNG01000004">
    <property type="protein sequence ID" value="GGO40957.1"/>
    <property type="molecule type" value="Genomic_DNA"/>
</dbReference>
<proteinExistence type="predicted"/>
<organism evidence="1 2">
    <name type="scientific">Streptomyces lasiicapitis</name>
    <dbReference type="NCBI Taxonomy" id="1923961"/>
    <lineage>
        <taxon>Bacteria</taxon>
        <taxon>Bacillati</taxon>
        <taxon>Actinomycetota</taxon>
        <taxon>Actinomycetes</taxon>
        <taxon>Kitasatosporales</taxon>
        <taxon>Streptomycetaceae</taxon>
        <taxon>Streptomyces</taxon>
    </lineage>
</organism>
<comment type="caution">
    <text evidence="1">The sequence shown here is derived from an EMBL/GenBank/DDBJ whole genome shotgun (WGS) entry which is preliminary data.</text>
</comment>